<sequence length="82" mass="9746">MTDKDSDMLLLLAGVFVKQDKGLHETRREVFCLLVEEAWKVAMRSHHYLITQCMDTPCDSSWMLRNRYQLPKRYQLDQVCIP</sequence>
<protein>
    <submittedName>
        <fullName evidence="1">Uncharacterized protein</fullName>
    </submittedName>
</protein>
<dbReference type="OrthoDB" id="90002at2759"/>
<proteinExistence type="predicted"/>
<evidence type="ECO:0000313" key="1">
    <source>
        <dbReference type="EMBL" id="POM81423.1"/>
    </source>
</evidence>
<gene>
    <name evidence="1" type="ORF">PHPALM_609</name>
</gene>
<dbReference type="Proteomes" id="UP000237271">
    <property type="component" value="Unassembled WGS sequence"/>
</dbReference>
<comment type="caution">
    <text evidence="1">The sequence shown here is derived from an EMBL/GenBank/DDBJ whole genome shotgun (WGS) entry which is preliminary data.</text>
</comment>
<accession>A0A2P4YUD6</accession>
<organism evidence="1 2">
    <name type="scientific">Phytophthora palmivora</name>
    <dbReference type="NCBI Taxonomy" id="4796"/>
    <lineage>
        <taxon>Eukaryota</taxon>
        <taxon>Sar</taxon>
        <taxon>Stramenopiles</taxon>
        <taxon>Oomycota</taxon>
        <taxon>Peronosporomycetes</taxon>
        <taxon>Peronosporales</taxon>
        <taxon>Peronosporaceae</taxon>
        <taxon>Phytophthora</taxon>
    </lineage>
</organism>
<dbReference type="AlphaFoldDB" id="A0A2P4YUD6"/>
<keyword evidence="2" id="KW-1185">Reference proteome</keyword>
<reference evidence="1 2" key="1">
    <citation type="journal article" date="2017" name="Genome Biol. Evol.">
        <title>Phytophthora megakarya and P. palmivora, closely related causal agents of cacao black pod rot, underwent increases in genome sizes and gene numbers by different mechanisms.</title>
        <authorList>
            <person name="Ali S.S."/>
            <person name="Shao J."/>
            <person name="Lary D.J."/>
            <person name="Kronmiller B."/>
            <person name="Shen D."/>
            <person name="Strem M.D."/>
            <person name="Amoako-Attah I."/>
            <person name="Akrofi A.Y."/>
            <person name="Begoude B.A."/>
            <person name="Ten Hoopen G.M."/>
            <person name="Coulibaly K."/>
            <person name="Kebe B.I."/>
            <person name="Melnick R.L."/>
            <person name="Guiltinan M.J."/>
            <person name="Tyler B.M."/>
            <person name="Meinhardt L.W."/>
            <person name="Bailey B.A."/>
        </authorList>
    </citation>
    <scope>NUCLEOTIDE SEQUENCE [LARGE SCALE GENOMIC DNA]</scope>
    <source>
        <strain evidence="2">sbr112.9</strain>
    </source>
</reference>
<name>A0A2P4YUD6_9STRA</name>
<dbReference type="EMBL" id="NCKW01000084">
    <property type="protein sequence ID" value="POM81423.1"/>
    <property type="molecule type" value="Genomic_DNA"/>
</dbReference>
<evidence type="ECO:0000313" key="2">
    <source>
        <dbReference type="Proteomes" id="UP000237271"/>
    </source>
</evidence>